<dbReference type="InterPro" id="IPR053922">
    <property type="entry name" value="MKRN2OS-like_N"/>
</dbReference>
<dbReference type="InterPro" id="IPR032016">
    <property type="entry name" value="MKRN2OS-like"/>
</dbReference>
<name>A0A6P8P027_GEOSA</name>
<dbReference type="RefSeq" id="XP_033782187.1">
    <property type="nucleotide sequence ID" value="XM_033926296.1"/>
</dbReference>
<dbReference type="InParanoid" id="A0A6P8P027"/>
<evidence type="ECO:0000313" key="3">
    <source>
        <dbReference type="Proteomes" id="UP000515159"/>
    </source>
</evidence>
<dbReference type="KEGG" id="gsh:117351246"/>
<dbReference type="PANTHER" id="PTHR33963:SF2">
    <property type="entry name" value="MKRN2 OPPOSITE STRAND PROTEIN"/>
    <property type="match status" value="1"/>
</dbReference>
<feature type="domain" description="MKRN2 opposite strand protein-like C-terminal" evidence="1">
    <location>
        <begin position="41"/>
        <end position="195"/>
    </location>
</feature>
<reference evidence="4" key="1">
    <citation type="submission" date="2025-08" db="UniProtKB">
        <authorList>
            <consortium name="RefSeq"/>
        </authorList>
    </citation>
    <scope>IDENTIFICATION</scope>
</reference>
<dbReference type="OrthoDB" id="10065749at2759"/>
<dbReference type="Pfam" id="PF22795">
    <property type="entry name" value="DUF4796_N"/>
    <property type="match status" value="1"/>
</dbReference>
<keyword evidence="3" id="KW-1185">Reference proteome</keyword>
<dbReference type="PANTHER" id="PTHR33963">
    <property type="entry name" value="MKRN2 OPPOSITE STRAND PROTEIN"/>
    <property type="match status" value="1"/>
</dbReference>
<dbReference type="FunCoup" id="A0A6P8P027">
    <property type="interactions" value="11"/>
</dbReference>
<evidence type="ECO:0000259" key="1">
    <source>
        <dbReference type="Pfam" id="PF16044"/>
    </source>
</evidence>
<feature type="domain" description="MKRN2 opposite strand protein-like N-terminal" evidence="2">
    <location>
        <begin position="4"/>
        <end position="30"/>
    </location>
</feature>
<dbReference type="AlphaFoldDB" id="A0A6P8P027"/>
<proteinExistence type="predicted"/>
<dbReference type="CTD" id="100129480"/>
<dbReference type="Pfam" id="PF16044">
    <property type="entry name" value="DUF4796_C"/>
    <property type="match status" value="1"/>
</dbReference>
<evidence type="ECO:0000313" key="4">
    <source>
        <dbReference type="RefSeq" id="XP_033782187.1"/>
    </source>
</evidence>
<gene>
    <name evidence="4" type="primary">MKRN2OS</name>
</gene>
<accession>A0A6P8P027</accession>
<dbReference type="GeneID" id="117351246"/>
<protein>
    <submittedName>
        <fullName evidence="4">MKRN2 opposite strand protein</fullName>
    </submittedName>
</protein>
<dbReference type="Proteomes" id="UP000515159">
    <property type="component" value="Chromosome 17"/>
</dbReference>
<dbReference type="InterPro" id="IPR053921">
    <property type="entry name" value="MKRN2OS-like_C"/>
</dbReference>
<sequence>MADGLLKFRHCGHEIFARAVPERCPRCGRPAVSSGRLQDAPVAIPSPFVNGHQASAAFLLRPTQGSFLKDYDGNSDLHVGVTNTTGTVYHYNETGIHRDDLGWEQCVCVPLIQPSMFGLINQWDRYLEECCASEDWLPCRYDEHDHNCYTFTLTFVNCILAAQERKQLSKCEFTERFVLPRTRRASKYISICKEIAGNNFYFLDCSDKEEMKSQAAN</sequence>
<evidence type="ECO:0000259" key="2">
    <source>
        <dbReference type="Pfam" id="PF22795"/>
    </source>
</evidence>
<organism evidence="3 4">
    <name type="scientific">Geotrypetes seraphini</name>
    <name type="common">Gaboon caecilian</name>
    <name type="synonym">Caecilia seraphini</name>
    <dbReference type="NCBI Taxonomy" id="260995"/>
    <lineage>
        <taxon>Eukaryota</taxon>
        <taxon>Metazoa</taxon>
        <taxon>Chordata</taxon>
        <taxon>Craniata</taxon>
        <taxon>Vertebrata</taxon>
        <taxon>Euteleostomi</taxon>
        <taxon>Amphibia</taxon>
        <taxon>Gymnophiona</taxon>
        <taxon>Geotrypetes</taxon>
    </lineage>
</organism>